<dbReference type="InterPro" id="IPR025714">
    <property type="entry name" value="Methyltranfer_dom"/>
</dbReference>
<evidence type="ECO:0000313" key="2">
    <source>
        <dbReference type="EMBL" id="KFM64687.1"/>
    </source>
</evidence>
<dbReference type="EMBL" id="KK115291">
    <property type="protein sequence ID" value="KFM64687.1"/>
    <property type="molecule type" value="Genomic_DNA"/>
</dbReference>
<name>A0A087THU8_STEMI</name>
<dbReference type="Gene3D" id="3.40.50.150">
    <property type="entry name" value="Vaccinia Virus protein VP39"/>
    <property type="match status" value="1"/>
</dbReference>
<dbReference type="AlphaFoldDB" id="A0A087THU8"/>
<reference evidence="2 3" key="1">
    <citation type="submission" date="2013-11" db="EMBL/GenBank/DDBJ databases">
        <title>Genome sequencing of Stegodyphus mimosarum.</title>
        <authorList>
            <person name="Bechsgaard J."/>
        </authorList>
    </citation>
    <scope>NUCLEOTIDE SEQUENCE [LARGE SCALE GENOMIC DNA]</scope>
</reference>
<accession>A0A087THU8</accession>
<gene>
    <name evidence="2" type="ORF">X975_22738</name>
</gene>
<evidence type="ECO:0000313" key="3">
    <source>
        <dbReference type="Proteomes" id="UP000054359"/>
    </source>
</evidence>
<dbReference type="InterPro" id="IPR029063">
    <property type="entry name" value="SAM-dependent_MTases_sf"/>
</dbReference>
<dbReference type="PANTHER" id="PTHR13369:SF0">
    <property type="entry name" value="GLUTATHIONE S-TRANSFERASE C-TERMINAL DOMAIN-CONTAINING PROTEIN"/>
    <property type="match status" value="1"/>
</dbReference>
<dbReference type="PANTHER" id="PTHR13369">
    <property type="match status" value="1"/>
</dbReference>
<feature type="domain" description="Methyltransferase" evidence="1">
    <location>
        <begin position="136"/>
        <end position="258"/>
    </location>
</feature>
<dbReference type="SUPFAM" id="SSF53335">
    <property type="entry name" value="S-adenosyl-L-methionine-dependent methyltransferases"/>
    <property type="match status" value="1"/>
</dbReference>
<sequence length="349" mass="38957">MIVFPCVHYFLDNLPSQSWVHLENVIKWYERMLSDVYVKQTAEKCGLSITGCKTELSNSIDITFPQIDQTSLYKRDPSQNKIKCKHQSPNKILSVLQKAAINPKYSTNYCTELEWNSLPAELHPANGDLPEKRVSRKCQQIESIVTAVLKVALPTQTIVEFCAGGGHVGLLLAYYLPSCKVILIENKESSMQRAKSRAEALNLKNVAFFQCNLDYFKGSFDMGVSLHACGVATDLVIQQCIKNKASFVCCPCCYGGVQNTHLLSYPLSKKFCSTGLSYKDYTLLAHFADRTEVNTPTAEQGELCMGLIDTDRALYAEESGYKVELTTLQPITCSPKHNLLIGISPLRTK</sequence>
<dbReference type="Proteomes" id="UP000054359">
    <property type="component" value="Unassembled WGS sequence"/>
</dbReference>
<dbReference type="GO" id="GO:0016740">
    <property type="term" value="F:transferase activity"/>
    <property type="evidence" value="ECO:0007669"/>
    <property type="project" value="UniProtKB-KW"/>
</dbReference>
<dbReference type="OrthoDB" id="206598at2759"/>
<evidence type="ECO:0000259" key="1">
    <source>
        <dbReference type="Pfam" id="PF13679"/>
    </source>
</evidence>
<dbReference type="OMA" id="MVMQKCL"/>
<keyword evidence="2" id="KW-0808">Transferase</keyword>
<dbReference type="Pfam" id="PF13679">
    <property type="entry name" value="Methyltransf_32"/>
    <property type="match status" value="1"/>
</dbReference>
<dbReference type="GO" id="GO:0005737">
    <property type="term" value="C:cytoplasm"/>
    <property type="evidence" value="ECO:0007669"/>
    <property type="project" value="TreeGrafter"/>
</dbReference>
<organism evidence="2 3">
    <name type="scientific">Stegodyphus mimosarum</name>
    <name type="common">African social velvet spider</name>
    <dbReference type="NCBI Taxonomy" id="407821"/>
    <lineage>
        <taxon>Eukaryota</taxon>
        <taxon>Metazoa</taxon>
        <taxon>Ecdysozoa</taxon>
        <taxon>Arthropoda</taxon>
        <taxon>Chelicerata</taxon>
        <taxon>Arachnida</taxon>
        <taxon>Araneae</taxon>
        <taxon>Araneomorphae</taxon>
        <taxon>Entelegynae</taxon>
        <taxon>Eresoidea</taxon>
        <taxon>Eresidae</taxon>
        <taxon>Stegodyphus</taxon>
    </lineage>
</organism>
<dbReference type="STRING" id="407821.A0A087THU8"/>
<dbReference type="FunFam" id="3.40.50.150:FF:000725">
    <property type="entry name" value="Glutathione S-transferase, C-terminal domain-containing"/>
    <property type="match status" value="1"/>
</dbReference>
<protein>
    <submittedName>
        <fullName evidence="2">Glutathione S-transferase C-terminal domain-containing protein</fullName>
    </submittedName>
</protein>
<feature type="non-terminal residue" evidence="2">
    <location>
        <position position="349"/>
    </location>
</feature>
<keyword evidence="3" id="KW-1185">Reference proteome</keyword>
<proteinExistence type="predicted"/>